<dbReference type="OrthoDB" id="10066537at2759"/>
<dbReference type="EMBL" id="CAJNOO010000504">
    <property type="protein sequence ID" value="CAF0962498.1"/>
    <property type="molecule type" value="Genomic_DNA"/>
</dbReference>
<comment type="caution">
    <text evidence="1">The sequence shown here is derived from an EMBL/GenBank/DDBJ whole genome shotgun (WGS) entry which is preliminary data.</text>
</comment>
<protein>
    <submittedName>
        <fullName evidence="1">Uncharacterized protein</fullName>
    </submittedName>
</protein>
<gene>
    <name evidence="1" type="ORF">RFH988_LOCUS12218</name>
</gene>
<evidence type="ECO:0000313" key="1">
    <source>
        <dbReference type="EMBL" id="CAF0962498.1"/>
    </source>
</evidence>
<sequence length="283" mass="33030">MNEINDGTNKVLQELIQCPLCLRRMHQEVFVKHPNVCRKNPANKRNVHTYDMAQYRSVRAGEKIIPVHEIKPFKNDKSSNINVRPSQTRSVKRERRSDTFIPPVIDNFCCPICKRKFCEKAYDRHVAFCTIFVKHPNICRKNPANKRNVYTFDMTQYRSVRAGDKIIPVHEISPFKNGKSSNINVRLSQIRSVKREHRSDTFVPPIIGNFCCPICKRKFCEKAYDRHVAFCTSKIKQIQQPPSEEILLARLRLTRRIKFNSNQISSTSLINKQSIKQKIITCT</sequence>
<proteinExistence type="predicted"/>
<evidence type="ECO:0000313" key="2">
    <source>
        <dbReference type="Proteomes" id="UP000663882"/>
    </source>
</evidence>
<dbReference type="AlphaFoldDB" id="A0A814DZ98"/>
<name>A0A814DZ98_9BILA</name>
<organism evidence="1 2">
    <name type="scientific">Rotaria sordida</name>
    <dbReference type="NCBI Taxonomy" id="392033"/>
    <lineage>
        <taxon>Eukaryota</taxon>
        <taxon>Metazoa</taxon>
        <taxon>Spiralia</taxon>
        <taxon>Gnathifera</taxon>
        <taxon>Rotifera</taxon>
        <taxon>Eurotatoria</taxon>
        <taxon>Bdelloidea</taxon>
        <taxon>Philodinida</taxon>
        <taxon>Philodinidae</taxon>
        <taxon>Rotaria</taxon>
    </lineage>
</organism>
<reference evidence="1" key="1">
    <citation type="submission" date="2021-02" db="EMBL/GenBank/DDBJ databases">
        <authorList>
            <person name="Nowell W R."/>
        </authorList>
    </citation>
    <scope>NUCLEOTIDE SEQUENCE</scope>
</reference>
<dbReference type="Proteomes" id="UP000663882">
    <property type="component" value="Unassembled WGS sequence"/>
</dbReference>
<accession>A0A814DZ98</accession>